<sequence length="100" mass="11053">MDYKKSKLYPVKIVGILVFFLAFVLNIQTDVNGDWGLVSNTNAKEVLEDPPCVSQPVGDDAYMLCGYKKVFLSTNCIVKANKTCLLRDTGPGWPEIPSLP</sequence>
<evidence type="ECO:0000313" key="1">
    <source>
        <dbReference type="EMBL" id="PZX47795.1"/>
    </source>
</evidence>
<reference evidence="1 2" key="1">
    <citation type="submission" date="2018-06" db="EMBL/GenBank/DDBJ databases">
        <title>Genomic Encyclopedia of Archaeal and Bacterial Type Strains, Phase II (KMG-II): from individual species to whole genera.</title>
        <authorList>
            <person name="Goeker M."/>
        </authorList>
    </citation>
    <scope>NUCLEOTIDE SEQUENCE [LARGE SCALE GENOMIC DNA]</scope>
    <source>
        <strain evidence="1 2">DSM 19830</strain>
    </source>
</reference>
<name>A0A2W7RAY0_9BACT</name>
<proteinExistence type="predicted"/>
<accession>A0A2W7RAY0</accession>
<protein>
    <submittedName>
        <fullName evidence="1">Uncharacterized protein</fullName>
    </submittedName>
</protein>
<dbReference type="AlphaFoldDB" id="A0A2W7RAY0"/>
<dbReference type="EMBL" id="QKZT01000022">
    <property type="protein sequence ID" value="PZX47795.1"/>
    <property type="molecule type" value="Genomic_DNA"/>
</dbReference>
<gene>
    <name evidence="1" type="ORF">LV85_03779</name>
</gene>
<organism evidence="1 2">
    <name type="scientific">Algoriphagus chordae</name>
    <dbReference type="NCBI Taxonomy" id="237019"/>
    <lineage>
        <taxon>Bacteria</taxon>
        <taxon>Pseudomonadati</taxon>
        <taxon>Bacteroidota</taxon>
        <taxon>Cytophagia</taxon>
        <taxon>Cytophagales</taxon>
        <taxon>Cyclobacteriaceae</taxon>
        <taxon>Algoriphagus</taxon>
    </lineage>
</organism>
<dbReference type="RefSeq" id="WP_111322344.1">
    <property type="nucleotide sequence ID" value="NZ_QKZT01000022.1"/>
</dbReference>
<dbReference type="Proteomes" id="UP000248882">
    <property type="component" value="Unassembled WGS sequence"/>
</dbReference>
<comment type="caution">
    <text evidence="1">The sequence shown here is derived from an EMBL/GenBank/DDBJ whole genome shotgun (WGS) entry which is preliminary data.</text>
</comment>
<evidence type="ECO:0000313" key="2">
    <source>
        <dbReference type="Proteomes" id="UP000248882"/>
    </source>
</evidence>
<keyword evidence="2" id="KW-1185">Reference proteome</keyword>